<evidence type="ECO:0000313" key="1">
    <source>
        <dbReference type="EMBL" id="SEA39187.1"/>
    </source>
</evidence>
<dbReference type="Pfam" id="PF04339">
    <property type="entry name" value="FemAB_like"/>
    <property type="match status" value="1"/>
</dbReference>
<accession>A0A1H4ATT2</accession>
<reference evidence="1 2" key="1">
    <citation type="submission" date="2016-10" db="EMBL/GenBank/DDBJ databases">
        <authorList>
            <person name="de Groot N.N."/>
        </authorList>
    </citation>
    <scope>NUCLEOTIDE SEQUENCE [LARGE SCALE GENOMIC DNA]</scope>
    <source>
        <strain evidence="1 2">CGMCC 1.3430</strain>
    </source>
</reference>
<dbReference type="AlphaFoldDB" id="A0A1H4ATT2"/>
<dbReference type="RefSeq" id="WP_171907565.1">
    <property type="nucleotide sequence ID" value="NZ_FNRM01000003.1"/>
</dbReference>
<dbReference type="Proteomes" id="UP000198773">
    <property type="component" value="Unassembled WGS sequence"/>
</dbReference>
<dbReference type="PANTHER" id="PTHR47017:SF1">
    <property type="entry name" value="ACYL-COA"/>
    <property type="match status" value="1"/>
</dbReference>
<dbReference type="InterPro" id="IPR007434">
    <property type="entry name" value="FemAB-like"/>
</dbReference>
<gene>
    <name evidence="1" type="ORF">SAMN04488051_10321</name>
</gene>
<dbReference type="PANTHER" id="PTHR47017">
    <property type="entry name" value="ACYL-COA"/>
    <property type="match status" value="1"/>
</dbReference>
<organism evidence="1 2">
    <name type="scientific">Alkalimonas amylolytica</name>
    <dbReference type="NCBI Taxonomy" id="152573"/>
    <lineage>
        <taxon>Bacteria</taxon>
        <taxon>Pseudomonadati</taxon>
        <taxon>Pseudomonadota</taxon>
        <taxon>Gammaproteobacteria</taxon>
        <taxon>Alkalimonas</taxon>
    </lineage>
</organism>
<sequence>MTASRRIEWMDSLQSVPADSWNALFATDYPFTRYDFLLALESGGSVGPGTGWQANHLTIWQDEQLIAAAPAYLKQHSYGEYLFDWAIVEAYQRYGLDFFPKLVLAIPFTPAEGPRFGILPGEEDAGLMGLMLDALQQCMKKQRLSSIQCLYPHSGQRDHLTAAGYWPRQDVQFEWRNYGYAFFDDFLASLSSRKRKQIRKERQRVQDAGVHLTVVHGCDADAMLWQQLYRFYQRTYLKRSGHAGYLTEATFHQWGQQLADSIVIFAAYHQQQLIAASLCFRSADTLYGRYWGCEAEWDFLHFEACYYAGIAYCIEQGLQRFDAGAQGEHKLQRGFEPVTRYGCYHFRDSPLKDAIGRYFEGEEDMLALYQRQAQTRLPFRQPANTEPMP</sequence>
<evidence type="ECO:0008006" key="3">
    <source>
        <dbReference type="Google" id="ProtNLM"/>
    </source>
</evidence>
<dbReference type="STRING" id="152573.SAMN04488051_10321"/>
<keyword evidence="2" id="KW-1185">Reference proteome</keyword>
<dbReference type="InterPro" id="IPR016181">
    <property type="entry name" value="Acyl_CoA_acyltransferase"/>
</dbReference>
<dbReference type="SUPFAM" id="SSF55729">
    <property type="entry name" value="Acyl-CoA N-acyltransferases (Nat)"/>
    <property type="match status" value="1"/>
</dbReference>
<dbReference type="EMBL" id="FNRM01000003">
    <property type="protein sequence ID" value="SEA39187.1"/>
    <property type="molecule type" value="Genomic_DNA"/>
</dbReference>
<name>A0A1H4ATT2_ALKAM</name>
<evidence type="ECO:0000313" key="2">
    <source>
        <dbReference type="Proteomes" id="UP000198773"/>
    </source>
</evidence>
<proteinExistence type="predicted"/>
<protein>
    <recommendedName>
        <fullName evidence="3">Peptidogalycan biosysnthesis/recognition</fullName>
    </recommendedName>
</protein>
<dbReference type="Gene3D" id="3.40.630.30">
    <property type="match status" value="1"/>
</dbReference>